<organism evidence="1 2">
    <name type="scientific">Acanthosepion pharaonis</name>
    <name type="common">Pharaoh cuttlefish</name>
    <name type="synonym">Sepia pharaonis</name>
    <dbReference type="NCBI Taxonomy" id="158019"/>
    <lineage>
        <taxon>Eukaryota</taxon>
        <taxon>Metazoa</taxon>
        <taxon>Spiralia</taxon>
        <taxon>Lophotrochozoa</taxon>
        <taxon>Mollusca</taxon>
        <taxon>Cephalopoda</taxon>
        <taxon>Coleoidea</taxon>
        <taxon>Decapodiformes</taxon>
        <taxon>Sepiida</taxon>
        <taxon>Sepiina</taxon>
        <taxon>Sepiidae</taxon>
        <taxon>Acanthosepion</taxon>
    </lineage>
</organism>
<reference evidence="1" key="1">
    <citation type="submission" date="2021-01" db="EMBL/GenBank/DDBJ databases">
        <authorList>
            <person name="Li R."/>
            <person name="Bekaert M."/>
        </authorList>
    </citation>
    <scope>NUCLEOTIDE SEQUENCE</scope>
    <source>
        <strain evidence="1">Farmed</strain>
    </source>
</reference>
<keyword evidence="2" id="KW-1185">Reference proteome</keyword>
<accession>A0A812AVI2</accession>
<evidence type="ECO:0000313" key="1">
    <source>
        <dbReference type="EMBL" id="CAE1159113.1"/>
    </source>
</evidence>
<proteinExistence type="predicted"/>
<name>A0A812AVI2_ACAPH</name>
<gene>
    <name evidence="1" type="ORF">SPHA_5823</name>
</gene>
<evidence type="ECO:0000313" key="2">
    <source>
        <dbReference type="Proteomes" id="UP000597762"/>
    </source>
</evidence>
<protein>
    <submittedName>
        <fullName evidence="1">Uncharacterized protein</fullName>
    </submittedName>
</protein>
<comment type="caution">
    <text evidence="1">The sequence shown here is derived from an EMBL/GenBank/DDBJ whole genome shotgun (WGS) entry which is preliminary data.</text>
</comment>
<dbReference type="EMBL" id="CAHIKZ030000191">
    <property type="protein sequence ID" value="CAE1159113.1"/>
    <property type="molecule type" value="Genomic_DNA"/>
</dbReference>
<dbReference type="AlphaFoldDB" id="A0A812AVI2"/>
<dbReference type="Proteomes" id="UP000597762">
    <property type="component" value="Unassembled WGS sequence"/>
</dbReference>
<sequence>MACCDADSCGALTWGYLRHGDSSSYRTRVHMDRQCVMRQEIRAEDGPSRWPRLVAFVLRYVGARTALTLWSNCAKTRSADSAKSSRGVALVIGAMICATDLGKCSSHKPRRTFSDTLCFPSWFLIYLRSWDGVLSPLVTFRSISWIISSSERPVRLRIASFNDRTVHARANRREDIRNFVHHIRWEFLHYIRESGSL</sequence>